<dbReference type="InterPro" id="IPR042099">
    <property type="entry name" value="ANL_N_sf"/>
</dbReference>
<evidence type="ECO:0000313" key="10">
    <source>
        <dbReference type="EMBL" id="JAT65136.1"/>
    </source>
</evidence>
<evidence type="ECO:0000259" key="9">
    <source>
        <dbReference type="Pfam" id="PF13193"/>
    </source>
</evidence>
<dbReference type="FunFam" id="3.30.300.30:FF:000007">
    <property type="entry name" value="4-coumarate--CoA ligase 2"/>
    <property type="match status" value="1"/>
</dbReference>
<dbReference type="Gene3D" id="3.40.50.12780">
    <property type="entry name" value="N-terminal domain of ligase-like"/>
    <property type="match status" value="1"/>
</dbReference>
<dbReference type="GO" id="GO:0005524">
    <property type="term" value="F:ATP binding"/>
    <property type="evidence" value="ECO:0007669"/>
    <property type="project" value="UniProtKB-KW"/>
</dbReference>
<dbReference type="Gene3D" id="3.30.300.30">
    <property type="match status" value="1"/>
</dbReference>
<dbReference type="GO" id="GO:0016207">
    <property type="term" value="F:4-coumarate-CoA ligase activity"/>
    <property type="evidence" value="ECO:0007669"/>
    <property type="project" value="UniProtKB-EC"/>
</dbReference>
<dbReference type="GO" id="GO:0009698">
    <property type="term" value="P:phenylpropanoid metabolic process"/>
    <property type="evidence" value="ECO:0007669"/>
    <property type="project" value="UniProtKB-ARBA"/>
</dbReference>
<dbReference type="Pfam" id="PF13193">
    <property type="entry name" value="AMP-binding_C"/>
    <property type="match status" value="1"/>
</dbReference>
<keyword evidence="7" id="KW-1133">Transmembrane helix</keyword>
<dbReference type="InterPro" id="IPR000873">
    <property type="entry name" value="AMP-dep_synth/lig_dom"/>
</dbReference>
<dbReference type="FunFam" id="3.40.50.12780:FF:000003">
    <property type="entry name" value="Long-chain-fatty-acid--CoA ligase FadD"/>
    <property type="match status" value="1"/>
</dbReference>
<evidence type="ECO:0000256" key="4">
    <source>
        <dbReference type="ARBA" id="ARBA00022741"/>
    </source>
</evidence>
<dbReference type="EC" id="6.2.1.12" evidence="2"/>
<dbReference type="GO" id="GO:0004467">
    <property type="term" value="F:long-chain fatty acid-CoA ligase activity"/>
    <property type="evidence" value="ECO:0007669"/>
    <property type="project" value="TreeGrafter"/>
</dbReference>
<reference evidence="10" key="1">
    <citation type="submission" date="2015-07" db="EMBL/GenBank/DDBJ databases">
        <title>Transcriptome Assembly of Anthurium amnicola.</title>
        <authorList>
            <person name="Suzuki J."/>
        </authorList>
    </citation>
    <scope>NUCLEOTIDE SEQUENCE</scope>
</reference>
<dbReference type="EMBL" id="GDJX01002800">
    <property type="protein sequence ID" value="JAT65136.1"/>
    <property type="molecule type" value="Transcribed_RNA"/>
</dbReference>
<keyword evidence="4" id="KW-0547">Nucleotide-binding</keyword>
<proteinExistence type="inferred from homology"/>
<comment type="catalytic activity">
    <reaction evidence="6">
        <text>(E)-4-coumarate + ATP + CoA = (E)-4-coumaroyl-CoA + AMP + diphosphate</text>
        <dbReference type="Rhea" id="RHEA:19641"/>
        <dbReference type="ChEBI" id="CHEBI:12876"/>
        <dbReference type="ChEBI" id="CHEBI:30616"/>
        <dbReference type="ChEBI" id="CHEBI:33019"/>
        <dbReference type="ChEBI" id="CHEBI:57287"/>
        <dbReference type="ChEBI" id="CHEBI:85008"/>
        <dbReference type="ChEBI" id="CHEBI:456215"/>
        <dbReference type="EC" id="6.2.1.12"/>
    </reaction>
    <physiologicalReaction direction="left-to-right" evidence="6">
        <dbReference type="Rhea" id="RHEA:19642"/>
    </physiologicalReaction>
</comment>
<evidence type="ECO:0000256" key="7">
    <source>
        <dbReference type="SAM" id="Phobius"/>
    </source>
</evidence>
<evidence type="ECO:0000256" key="2">
    <source>
        <dbReference type="ARBA" id="ARBA00012959"/>
    </source>
</evidence>
<dbReference type="GO" id="GO:0106290">
    <property type="term" value="F:trans-cinnamate-CoA ligase activity"/>
    <property type="evidence" value="ECO:0007669"/>
    <property type="project" value="UniProtKB-ARBA"/>
</dbReference>
<comment type="similarity">
    <text evidence="1">Belongs to the ATP-dependent AMP-binding enzyme family.</text>
</comment>
<organism evidence="10">
    <name type="scientific">Anthurium amnicola</name>
    <dbReference type="NCBI Taxonomy" id="1678845"/>
    <lineage>
        <taxon>Eukaryota</taxon>
        <taxon>Viridiplantae</taxon>
        <taxon>Streptophyta</taxon>
        <taxon>Embryophyta</taxon>
        <taxon>Tracheophyta</taxon>
        <taxon>Spermatophyta</taxon>
        <taxon>Magnoliopsida</taxon>
        <taxon>Liliopsida</taxon>
        <taxon>Araceae</taxon>
        <taxon>Pothoideae</taxon>
        <taxon>Potheae</taxon>
        <taxon>Anthurium</taxon>
    </lineage>
</organism>
<dbReference type="GO" id="GO:0046949">
    <property type="term" value="P:fatty-acyl-CoA biosynthetic process"/>
    <property type="evidence" value="ECO:0007669"/>
    <property type="project" value="TreeGrafter"/>
</dbReference>
<dbReference type="AlphaFoldDB" id="A0A1D1ZDX3"/>
<keyword evidence="7" id="KW-0472">Membrane</keyword>
<accession>A0A1D1ZDX3</accession>
<feature type="domain" description="AMP-binding enzyme C-terminal" evidence="9">
    <location>
        <begin position="476"/>
        <end position="551"/>
    </location>
</feature>
<name>A0A1D1ZDX3_9ARAE</name>
<feature type="transmembrane region" description="Helical" evidence="7">
    <location>
        <begin position="86"/>
        <end position="111"/>
    </location>
</feature>
<keyword evidence="3 10" id="KW-0436">Ligase</keyword>
<dbReference type="Pfam" id="PF00501">
    <property type="entry name" value="AMP-binding"/>
    <property type="match status" value="1"/>
</dbReference>
<evidence type="ECO:0000256" key="3">
    <source>
        <dbReference type="ARBA" id="ARBA00022598"/>
    </source>
</evidence>
<dbReference type="PANTHER" id="PTHR24096">
    <property type="entry name" value="LONG-CHAIN-FATTY-ACID--COA LIGASE"/>
    <property type="match status" value="1"/>
</dbReference>
<evidence type="ECO:0000256" key="1">
    <source>
        <dbReference type="ARBA" id="ARBA00006432"/>
    </source>
</evidence>
<gene>
    <name evidence="10" type="primary">4CLL1_1</name>
    <name evidence="10" type="ORF">g.42422</name>
</gene>
<feature type="domain" description="AMP-dependent synthetase/ligase" evidence="8">
    <location>
        <begin position="42"/>
        <end position="425"/>
    </location>
</feature>
<keyword evidence="5" id="KW-0067">ATP-binding</keyword>
<keyword evidence="7" id="KW-0812">Transmembrane</keyword>
<evidence type="ECO:0000259" key="8">
    <source>
        <dbReference type="Pfam" id="PF00501"/>
    </source>
</evidence>
<evidence type="ECO:0000256" key="5">
    <source>
        <dbReference type="ARBA" id="ARBA00022840"/>
    </source>
</evidence>
<dbReference type="PANTHER" id="PTHR24096:SF389">
    <property type="entry name" value="4-COUMARATE--COA LIGASE-LIKE 1"/>
    <property type="match status" value="1"/>
</dbReference>
<dbReference type="InterPro" id="IPR045851">
    <property type="entry name" value="AMP-bd_C_sf"/>
</dbReference>
<dbReference type="InterPro" id="IPR025110">
    <property type="entry name" value="AMP-bd_C"/>
</dbReference>
<evidence type="ECO:0000256" key="6">
    <source>
        <dbReference type="ARBA" id="ARBA00034252"/>
    </source>
</evidence>
<sequence>MGTMMPHPNGKGEGEEHIFRGHIPAVPIPDGVSLPEFVLGGAEAYAEKVALVEADTGREYTYGGVVRDVRRLARALRSLGLRKGNVVVVVLPNAAVYPVVALGIMAAGGVFSGANPRATPSELRHQVEDAQAGLVVTTAPLYHKVSELGVPIMVVGEERVSGAEEGTPGVIYWEELLEAADRAGVGAASVEGEGSDCTDVVVQSDLCALPYSSGTTGTCKGVMLSHRNLVANLCSTLHGVNPEMAAGQVTTLGLMPFFHIYGIMGICFAGLRNRGKVVVMPRFELRPFMEALIHHEVNFAPIVPPIMLEMANSPTLLADFDLSRLKLQTVMTAAAPLAPDLLSAFEARFPGVQVQEAYGLTEHSCITLTHGDPAQGRPAAKRNSVGFVLPNLEVKFVDPGTGRSLPTNSPGELCVRSQCVMQGYYKKEEQTERTVDSEGWLHTGDVGYIDDDGDVFIVDRIKELIKYKGFQVAPAELEAILLSHPSVQDAAVFPLADEKAGEIPAACVVMAAAAEEEEEDIMSYVASKVAAYKRIRSLHFVDSIPKSSSGKIMRRLLRDEMANKEIKEKGTSMKAPKMAAA</sequence>
<dbReference type="CDD" id="cd05904">
    <property type="entry name" value="4CL"/>
    <property type="match status" value="1"/>
</dbReference>
<protein>
    <recommendedName>
        <fullName evidence="2">4-coumarate--CoA ligase</fullName>
        <ecNumber evidence="2">6.2.1.12</ecNumber>
    </recommendedName>
</protein>
<dbReference type="SUPFAM" id="SSF56801">
    <property type="entry name" value="Acetyl-CoA synthetase-like"/>
    <property type="match status" value="1"/>
</dbReference>